<evidence type="ECO:0000313" key="5">
    <source>
        <dbReference type="EMBL" id="OPX47326.1"/>
    </source>
</evidence>
<dbReference type="PANTHER" id="PTHR40599:SF1">
    <property type="entry name" value="[CITRATE [PRO-3S]-LYASE] LIGASE"/>
    <property type="match status" value="1"/>
</dbReference>
<keyword evidence="2 3" id="KW-0067">ATP-binding</keyword>
<dbReference type="Gene3D" id="3.40.630.30">
    <property type="match status" value="1"/>
</dbReference>
<dbReference type="EMBL" id="LTAY01000048">
    <property type="protein sequence ID" value="OPX47326.1"/>
    <property type="molecule type" value="Genomic_DNA"/>
</dbReference>
<dbReference type="Pfam" id="PF08218">
    <property type="entry name" value="Citrate_ly_lig"/>
    <property type="match status" value="1"/>
</dbReference>
<gene>
    <name evidence="5" type="primary">citC</name>
    <name evidence="5" type="ORF">CLTHE_18890</name>
</gene>
<dbReference type="RefSeq" id="WP_080023092.1">
    <property type="nucleotide sequence ID" value="NZ_LTAY01000048.1"/>
</dbReference>
<feature type="domain" description="N-acetyltransferase" evidence="4">
    <location>
        <begin position="1"/>
        <end position="139"/>
    </location>
</feature>
<dbReference type="InterPro" id="IPR004821">
    <property type="entry name" value="Cyt_trans-like"/>
</dbReference>
<dbReference type="NCBIfam" id="TIGR00124">
    <property type="entry name" value="cit_ly_ligase"/>
    <property type="match status" value="1"/>
</dbReference>
<evidence type="ECO:0000256" key="2">
    <source>
        <dbReference type="ARBA" id="ARBA00022840"/>
    </source>
</evidence>
<dbReference type="PIRSF" id="PIRSF005751">
    <property type="entry name" value="Acet_citr_lig"/>
    <property type="match status" value="1"/>
</dbReference>
<dbReference type="SUPFAM" id="SSF52374">
    <property type="entry name" value="Nucleotidylyl transferase"/>
    <property type="match status" value="1"/>
</dbReference>
<accession>A0A1V4STV8</accession>
<dbReference type="AlphaFoldDB" id="A0A1V4STV8"/>
<dbReference type="EC" id="6.2.1.22" evidence="3"/>
<dbReference type="GO" id="GO:0016747">
    <property type="term" value="F:acyltransferase activity, transferring groups other than amino-acyl groups"/>
    <property type="evidence" value="ECO:0007669"/>
    <property type="project" value="InterPro"/>
</dbReference>
<dbReference type="InterPro" id="IPR014729">
    <property type="entry name" value="Rossmann-like_a/b/a_fold"/>
</dbReference>
<dbReference type="InterPro" id="IPR013166">
    <property type="entry name" value="Citrate_lyase_ligase_C"/>
</dbReference>
<dbReference type="Proteomes" id="UP000191448">
    <property type="component" value="Unassembled WGS sequence"/>
</dbReference>
<dbReference type="PROSITE" id="PS51186">
    <property type="entry name" value="GNAT"/>
    <property type="match status" value="1"/>
</dbReference>
<dbReference type="OrthoDB" id="9779753at2"/>
<dbReference type="PANTHER" id="PTHR40599">
    <property type="entry name" value="[CITRATE [PRO-3S]-LYASE] LIGASE"/>
    <property type="match status" value="1"/>
</dbReference>
<comment type="caution">
    <text evidence="5">The sequence shown here is derived from an EMBL/GenBank/DDBJ whole genome shotgun (WGS) entry which is preliminary data.</text>
</comment>
<dbReference type="Gene3D" id="3.40.50.620">
    <property type="entry name" value="HUPs"/>
    <property type="match status" value="1"/>
</dbReference>
<protein>
    <recommendedName>
        <fullName evidence="3">[Citrate [pro-3S]-lyase] ligase</fullName>
        <ecNumber evidence="3">6.2.1.22</ecNumber>
    </recommendedName>
</protein>
<dbReference type="SMART" id="SM00764">
    <property type="entry name" value="Citrate_ly_lig"/>
    <property type="match status" value="1"/>
</dbReference>
<dbReference type="GO" id="GO:0008771">
    <property type="term" value="F:[citrate (pro-3S)-lyase] ligase activity"/>
    <property type="evidence" value="ECO:0007669"/>
    <property type="project" value="UniProtKB-EC"/>
</dbReference>
<dbReference type="GO" id="GO:0005524">
    <property type="term" value="F:ATP binding"/>
    <property type="evidence" value="ECO:0007669"/>
    <property type="project" value="UniProtKB-UniRule"/>
</dbReference>
<dbReference type="GO" id="GO:0016829">
    <property type="term" value="F:lyase activity"/>
    <property type="evidence" value="ECO:0007669"/>
    <property type="project" value="UniProtKB-KW"/>
</dbReference>
<reference evidence="5 6" key="1">
    <citation type="submission" date="2016-02" db="EMBL/GenBank/DDBJ databases">
        <title>Genome sequence of Clostridium thermobutyricum DSM 4928.</title>
        <authorList>
            <person name="Poehlein A."/>
            <person name="Daniel R."/>
        </authorList>
    </citation>
    <scope>NUCLEOTIDE SEQUENCE [LARGE SCALE GENOMIC DNA]</scope>
    <source>
        <strain evidence="5 6">DSM 4928</strain>
    </source>
</reference>
<keyword evidence="3 5" id="KW-0436">Ligase</keyword>
<organism evidence="5 6">
    <name type="scientific">Clostridium thermobutyricum DSM 4928</name>
    <dbReference type="NCBI Taxonomy" id="1121339"/>
    <lineage>
        <taxon>Bacteria</taxon>
        <taxon>Bacillati</taxon>
        <taxon>Bacillota</taxon>
        <taxon>Clostridia</taxon>
        <taxon>Eubacteriales</taxon>
        <taxon>Clostridiaceae</taxon>
        <taxon>Clostridium</taxon>
    </lineage>
</organism>
<dbReference type="InterPro" id="IPR005216">
    <property type="entry name" value="Citrate_lyase_ligase"/>
</dbReference>
<keyword evidence="5" id="KW-0456">Lyase</keyword>
<comment type="function">
    <text evidence="3">Acetylation of prosthetic group (2-(5''-phosphoribosyl)-3'-dephosphocoenzyme-A) of the gamma subunit of citrate lyase.</text>
</comment>
<evidence type="ECO:0000256" key="1">
    <source>
        <dbReference type="ARBA" id="ARBA00022741"/>
    </source>
</evidence>
<evidence type="ECO:0000259" key="4">
    <source>
        <dbReference type="PROSITE" id="PS51186"/>
    </source>
</evidence>
<evidence type="ECO:0000313" key="6">
    <source>
        <dbReference type="Proteomes" id="UP000191448"/>
    </source>
</evidence>
<dbReference type="NCBIfam" id="TIGR00125">
    <property type="entry name" value="cyt_tran_rel"/>
    <property type="match status" value="1"/>
</dbReference>
<dbReference type="SUPFAM" id="SSF55729">
    <property type="entry name" value="Acyl-CoA N-acyltransferases (Nat)"/>
    <property type="match status" value="1"/>
</dbReference>
<comment type="catalytic activity">
    <reaction evidence="3">
        <text>holo-[citrate lyase ACP] + acetate + ATP = acetyl-[citrate lyase ACP] + AMP + diphosphate</text>
        <dbReference type="Rhea" id="RHEA:23788"/>
        <dbReference type="Rhea" id="RHEA-COMP:10158"/>
        <dbReference type="Rhea" id="RHEA-COMP:13710"/>
        <dbReference type="ChEBI" id="CHEBI:30089"/>
        <dbReference type="ChEBI" id="CHEBI:30616"/>
        <dbReference type="ChEBI" id="CHEBI:33019"/>
        <dbReference type="ChEBI" id="CHEBI:82683"/>
        <dbReference type="ChEBI" id="CHEBI:137976"/>
        <dbReference type="ChEBI" id="CHEBI:456215"/>
        <dbReference type="EC" id="6.2.1.22"/>
    </reaction>
</comment>
<sequence length="350" mass="40497">MGFYDFEKNIFYQPNKSKLKKVEDFLKIQGLELDNNIDYTVTLENNGQIIGTGSFGGNVIKCMAIDKEFRGYGVSNIIASELINEEYRIGNSRLFVFTKPNNENLFNQLGFYTLERAEKAIILENDKHGIERYCNKLINESLYKDINSKNYKNIASIVMNCNPFTLGHKYLIEKASNENDLVHLFILDEDKSIFPSKVRYDLVEKGIGRLNNVILHKAKDYIISSATFPTYFLKNENDILKSQAELDAKIFAKYIAKSLNINKRYVGTEPICKVTSEYNKVLKEILPENDIELIEVERKTFNNEVISASKVREFIKEDKFDELRNFIPQSTYDFLNSEDGIEIVDKIKKI</sequence>
<name>A0A1V4STV8_9CLOT</name>
<keyword evidence="1 3" id="KW-0547">Nucleotide-binding</keyword>
<evidence type="ECO:0000256" key="3">
    <source>
        <dbReference type="PIRNR" id="PIRNR005751"/>
    </source>
</evidence>
<proteinExistence type="predicted"/>
<dbReference type="InterPro" id="IPR016181">
    <property type="entry name" value="Acyl_CoA_acyltransferase"/>
</dbReference>
<dbReference type="InterPro" id="IPR000182">
    <property type="entry name" value="GNAT_dom"/>
</dbReference>